<feature type="domain" description="Prepilin type IV endopeptidase peptidase" evidence="7">
    <location>
        <begin position="9"/>
        <end position="113"/>
    </location>
</feature>
<evidence type="ECO:0000313" key="9">
    <source>
        <dbReference type="Proteomes" id="UP001430804"/>
    </source>
</evidence>
<dbReference type="PANTHER" id="PTHR36506:SF1">
    <property type="entry name" value="PREFLAGELLIN PEPTIDASE"/>
    <property type="match status" value="1"/>
</dbReference>
<evidence type="ECO:0000256" key="4">
    <source>
        <dbReference type="ARBA" id="ARBA00022989"/>
    </source>
</evidence>
<feature type="transmembrane region" description="Helical" evidence="6">
    <location>
        <begin position="30"/>
        <end position="50"/>
    </location>
</feature>
<evidence type="ECO:0000256" key="3">
    <source>
        <dbReference type="ARBA" id="ARBA00022692"/>
    </source>
</evidence>
<dbReference type="EMBL" id="JAHWQX010000002">
    <property type="protein sequence ID" value="MBW3097786.1"/>
    <property type="molecule type" value="Genomic_DNA"/>
</dbReference>
<comment type="caution">
    <text evidence="8">The sequence shown here is derived from an EMBL/GenBank/DDBJ whole genome shotgun (WGS) entry which is preliminary data.</text>
</comment>
<dbReference type="Proteomes" id="UP001430804">
    <property type="component" value="Unassembled WGS sequence"/>
</dbReference>
<protein>
    <submittedName>
        <fullName evidence="8">Prepilin peptidase</fullName>
    </submittedName>
</protein>
<evidence type="ECO:0000256" key="1">
    <source>
        <dbReference type="ARBA" id="ARBA00004651"/>
    </source>
</evidence>
<evidence type="ECO:0000259" key="7">
    <source>
        <dbReference type="Pfam" id="PF01478"/>
    </source>
</evidence>
<evidence type="ECO:0000256" key="6">
    <source>
        <dbReference type="SAM" id="Phobius"/>
    </source>
</evidence>
<proteinExistence type="predicted"/>
<dbReference type="InterPro" id="IPR052218">
    <property type="entry name" value="Preflagellin_Peptidase"/>
</dbReference>
<evidence type="ECO:0000256" key="5">
    <source>
        <dbReference type="ARBA" id="ARBA00023136"/>
    </source>
</evidence>
<keyword evidence="9" id="KW-1185">Reference proteome</keyword>
<reference evidence="8" key="1">
    <citation type="submission" date="2021-07" db="EMBL/GenBank/DDBJ databases">
        <title>Pseudohoeflea marina sp. nov. a polyhydroxyalcanoate-producing bacterium.</title>
        <authorList>
            <person name="Zheng W."/>
            <person name="Yu S."/>
            <person name="Huang Y."/>
        </authorList>
    </citation>
    <scope>NUCLEOTIDE SEQUENCE</scope>
    <source>
        <strain evidence="8">DP4N28-3</strain>
    </source>
</reference>
<name>A0ABS6WP92_9HYPH</name>
<gene>
    <name evidence="8" type="ORF">KY465_10895</name>
</gene>
<evidence type="ECO:0000313" key="8">
    <source>
        <dbReference type="EMBL" id="MBW3097786.1"/>
    </source>
</evidence>
<keyword evidence="3 6" id="KW-0812">Transmembrane</keyword>
<feature type="transmembrane region" description="Helical" evidence="6">
    <location>
        <begin position="97"/>
        <end position="118"/>
    </location>
</feature>
<evidence type="ECO:0000256" key="2">
    <source>
        <dbReference type="ARBA" id="ARBA00022475"/>
    </source>
</evidence>
<dbReference type="PANTHER" id="PTHR36506">
    <property type="entry name" value="PREFLAGELLIN PEPTIDASE"/>
    <property type="match status" value="1"/>
</dbReference>
<feature type="transmembrane region" description="Helical" evidence="6">
    <location>
        <begin position="57"/>
        <end position="77"/>
    </location>
</feature>
<organism evidence="8 9">
    <name type="scientific">Pseudohoeflea coraliihabitans</name>
    <dbReference type="NCBI Taxonomy" id="2860393"/>
    <lineage>
        <taxon>Bacteria</taxon>
        <taxon>Pseudomonadati</taxon>
        <taxon>Pseudomonadota</taxon>
        <taxon>Alphaproteobacteria</taxon>
        <taxon>Hyphomicrobiales</taxon>
        <taxon>Rhizobiaceae</taxon>
        <taxon>Pseudohoeflea</taxon>
    </lineage>
</organism>
<dbReference type="Pfam" id="PF01478">
    <property type="entry name" value="Peptidase_A24"/>
    <property type="match status" value="1"/>
</dbReference>
<keyword evidence="5 6" id="KW-0472">Membrane</keyword>
<accession>A0ABS6WP92</accession>
<dbReference type="InterPro" id="IPR000045">
    <property type="entry name" value="Prepilin_IV_endopep_pep"/>
</dbReference>
<sequence length="171" mass="17978">MTDAAIFVIFPLLMAVAAFSDMFSMTIPNRVSIILALAFVLIAPFSGLTLAAIGWHLAAGLLVFVVCFALFALNAMGGGDAKILAASSIWFGFGTDLLAYMTLIGIFGGALTALVLLLRSKDHVLVALPVQLPMSLLNPQKGVPYGIAIGLAGLVSYPDSPLMRLAIQRLL</sequence>
<keyword evidence="4 6" id="KW-1133">Transmembrane helix</keyword>
<keyword evidence="2" id="KW-1003">Cell membrane</keyword>
<comment type="subcellular location">
    <subcellularLocation>
        <location evidence="1">Cell membrane</location>
        <topology evidence="1">Multi-pass membrane protein</topology>
    </subcellularLocation>
</comment>
<dbReference type="RefSeq" id="WP_219201660.1">
    <property type="nucleotide sequence ID" value="NZ_JAHWQX010000002.1"/>
</dbReference>